<name>A0ABV8F9W5_9ACTN</name>
<gene>
    <name evidence="1" type="ORF">ACFOYY_29040</name>
</gene>
<protein>
    <submittedName>
        <fullName evidence="1">Uncharacterized protein</fullName>
    </submittedName>
</protein>
<evidence type="ECO:0000313" key="1">
    <source>
        <dbReference type="EMBL" id="MFC3984213.1"/>
    </source>
</evidence>
<accession>A0ABV8F9W5</accession>
<reference evidence="2" key="1">
    <citation type="journal article" date="2019" name="Int. J. Syst. Evol. Microbiol.">
        <title>The Global Catalogue of Microorganisms (GCM) 10K type strain sequencing project: providing services to taxonomists for standard genome sequencing and annotation.</title>
        <authorList>
            <consortium name="The Broad Institute Genomics Platform"/>
            <consortium name="The Broad Institute Genome Sequencing Center for Infectious Disease"/>
            <person name="Wu L."/>
            <person name="Ma J."/>
        </authorList>
    </citation>
    <scope>NUCLEOTIDE SEQUENCE [LARGE SCALE GENOMIC DNA]</scope>
    <source>
        <strain evidence="2">TBRC 7912</strain>
    </source>
</reference>
<dbReference type="Proteomes" id="UP001595698">
    <property type="component" value="Unassembled WGS sequence"/>
</dbReference>
<sequence>MGFRDNSSLHYWGEEDEEHLILLRERFPDWRIWYGQDEKRKTSGWYAIRPLPSEEGSPREIEAETALALTRLLEKEDTTSP</sequence>
<comment type="caution">
    <text evidence="1">The sequence shown here is derived from an EMBL/GenBank/DDBJ whole genome shotgun (WGS) entry which is preliminary data.</text>
</comment>
<keyword evidence="2" id="KW-1185">Reference proteome</keyword>
<dbReference type="EMBL" id="JBHSBC010000032">
    <property type="protein sequence ID" value="MFC3984213.1"/>
    <property type="molecule type" value="Genomic_DNA"/>
</dbReference>
<dbReference type="RefSeq" id="WP_386193818.1">
    <property type="nucleotide sequence ID" value="NZ_JBHSBC010000032.1"/>
</dbReference>
<proteinExistence type="predicted"/>
<organism evidence="1 2">
    <name type="scientific">Streptosporangium jomthongense</name>
    <dbReference type="NCBI Taxonomy" id="1193683"/>
    <lineage>
        <taxon>Bacteria</taxon>
        <taxon>Bacillati</taxon>
        <taxon>Actinomycetota</taxon>
        <taxon>Actinomycetes</taxon>
        <taxon>Streptosporangiales</taxon>
        <taxon>Streptosporangiaceae</taxon>
        <taxon>Streptosporangium</taxon>
    </lineage>
</organism>
<evidence type="ECO:0000313" key="2">
    <source>
        <dbReference type="Proteomes" id="UP001595698"/>
    </source>
</evidence>